<dbReference type="PRINTS" id="PR00344">
    <property type="entry name" value="BCTRLSENSOR"/>
</dbReference>
<name>A0A444GL34_9FLAO</name>
<dbReference type="InterPro" id="IPR003594">
    <property type="entry name" value="HATPase_dom"/>
</dbReference>
<evidence type="ECO:0000256" key="11">
    <source>
        <dbReference type="SAM" id="Phobius"/>
    </source>
</evidence>
<comment type="catalytic activity">
    <reaction evidence="1">
        <text>ATP + protein L-histidine = ADP + protein N-phospho-L-histidine.</text>
        <dbReference type="EC" id="2.7.13.3"/>
    </reaction>
</comment>
<evidence type="ECO:0000256" key="10">
    <source>
        <dbReference type="ARBA" id="ARBA00023136"/>
    </source>
</evidence>
<dbReference type="SMART" id="SM00304">
    <property type="entry name" value="HAMP"/>
    <property type="match status" value="1"/>
</dbReference>
<protein>
    <recommendedName>
        <fullName evidence="3">histidine kinase</fullName>
        <ecNumber evidence="3">2.7.13.3</ecNumber>
    </recommendedName>
</protein>
<dbReference type="EMBL" id="SBII01000018">
    <property type="protein sequence ID" value="RWW91725.1"/>
    <property type="molecule type" value="Genomic_DNA"/>
</dbReference>
<dbReference type="InterPro" id="IPR036890">
    <property type="entry name" value="HATPase_C_sf"/>
</dbReference>
<feature type="domain" description="HAMP" evidence="13">
    <location>
        <begin position="185"/>
        <end position="238"/>
    </location>
</feature>
<evidence type="ECO:0000256" key="9">
    <source>
        <dbReference type="ARBA" id="ARBA00023012"/>
    </source>
</evidence>
<dbReference type="GO" id="GO:0000155">
    <property type="term" value="F:phosphorelay sensor kinase activity"/>
    <property type="evidence" value="ECO:0007669"/>
    <property type="project" value="InterPro"/>
</dbReference>
<organism evidence="14 15">
    <name type="scientific">Flavobacterium cerinum</name>
    <dbReference type="NCBI Taxonomy" id="2502784"/>
    <lineage>
        <taxon>Bacteria</taxon>
        <taxon>Pseudomonadati</taxon>
        <taxon>Bacteroidota</taxon>
        <taxon>Flavobacteriia</taxon>
        <taxon>Flavobacteriales</taxon>
        <taxon>Flavobacteriaceae</taxon>
        <taxon>Flavobacterium</taxon>
    </lineage>
</organism>
<reference evidence="14 15" key="1">
    <citation type="submission" date="2019-01" db="EMBL/GenBank/DDBJ databases">
        <title>Flavobacterium sp. nov.,isolated from freshwater.</title>
        <authorList>
            <person name="Zhang R."/>
            <person name="Du Z.-J."/>
        </authorList>
    </citation>
    <scope>NUCLEOTIDE SEQUENCE [LARGE SCALE GENOMIC DNA]</scope>
    <source>
        <strain evidence="14 15">1E403</strain>
    </source>
</reference>
<keyword evidence="10 11" id="KW-0472">Membrane</keyword>
<dbReference type="EC" id="2.7.13.3" evidence="3"/>
<evidence type="ECO:0000313" key="14">
    <source>
        <dbReference type="EMBL" id="RWW91725.1"/>
    </source>
</evidence>
<keyword evidence="9" id="KW-0902">Two-component regulatory system</keyword>
<proteinExistence type="predicted"/>
<dbReference type="CDD" id="cd00082">
    <property type="entry name" value="HisKA"/>
    <property type="match status" value="1"/>
</dbReference>
<evidence type="ECO:0000256" key="2">
    <source>
        <dbReference type="ARBA" id="ARBA00004370"/>
    </source>
</evidence>
<dbReference type="InterPro" id="IPR005467">
    <property type="entry name" value="His_kinase_dom"/>
</dbReference>
<keyword evidence="7 14" id="KW-0418">Kinase</keyword>
<dbReference type="SMART" id="SM00387">
    <property type="entry name" value="HATPase_c"/>
    <property type="match status" value="1"/>
</dbReference>
<dbReference type="PROSITE" id="PS50885">
    <property type="entry name" value="HAMP"/>
    <property type="match status" value="1"/>
</dbReference>
<evidence type="ECO:0000256" key="3">
    <source>
        <dbReference type="ARBA" id="ARBA00012438"/>
    </source>
</evidence>
<evidence type="ECO:0000256" key="6">
    <source>
        <dbReference type="ARBA" id="ARBA00022692"/>
    </source>
</evidence>
<dbReference type="SUPFAM" id="SSF55874">
    <property type="entry name" value="ATPase domain of HSP90 chaperone/DNA topoisomerase II/histidine kinase"/>
    <property type="match status" value="1"/>
</dbReference>
<dbReference type="AlphaFoldDB" id="A0A444GL34"/>
<keyword evidence="6 11" id="KW-0812">Transmembrane</keyword>
<comment type="subcellular location">
    <subcellularLocation>
        <location evidence="2">Membrane</location>
    </subcellularLocation>
</comment>
<dbReference type="Proteomes" id="UP000287527">
    <property type="component" value="Unassembled WGS sequence"/>
</dbReference>
<evidence type="ECO:0000259" key="13">
    <source>
        <dbReference type="PROSITE" id="PS50885"/>
    </source>
</evidence>
<dbReference type="PANTHER" id="PTHR45436:SF5">
    <property type="entry name" value="SENSOR HISTIDINE KINASE TRCS"/>
    <property type="match status" value="1"/>
</dbReference>
<dbReference type="InterPro" id="IPR004358">
    <property type="entry name" value="Sig_transdc_His_kin-like_C"/>
</dbReference>
<comment type="caution">
    <text evidence="14">The sequence shown here is derived from an EMBL/GenBank/DDBJ whole genome shotgun (WGS) entry which is preliminary data.</text>
</comment>
<dbReference type="Gene3D" id="6.10.340.10">
    <property type="match status" value="1"/>
</dbReference>
<accession>A0A444GL34</accession>
<dbReference type="InterPro" id="IPR003661">
    <property type="entry name" value="HisK_dim/P_dom"/>
</dbReference>
<evidence type="ECO:0000313" key="15">
    <source>
        <dbReference type="Proteomes" id="UP000287527"/>
    </source>
</evidence>
<dbReference type="PROSITE" id="PS50109">
    <property type="entry name" value="HIS_KIN"/>
    <property type="match status" value="1"/>
</dbReference>
<evidence type="ECO:0000256" key="1">
    <source>
        <dbReference type="ARBA" id="ARBA00000085"/>
    </source>
</evidence>
<evidence type="ECO:0000256" key="7">
    <source>
        <dbReference type="ARBA" id="ARBA00022777"/>
    </source>
</evidence>
<dbReference type="InterPro" id="IPR050428">
    <property type="entry name" value="TCS_sensor_his_kinase"/>
</dbReference>
<evidence type="ECO:0000259" key="12">
    <source>
        <dbReference type="PROSITE" id="PS50109"/>
    </source>
</evidence>
<dbReference type="Pfam" id="PF00512">
    <property type="entry name" value="HisKA"/>
    <property type="match status" value="1"/>
</dbReference>
<gene>
    <name evidence="14" type="ORF">EPI11_18320</name>
</gene>
<dbReference type="Pfam" id="PF02518">
    <property type="entry name" value="HATPase_c"/>
    <property type="match status" value="1"/>
</dbReference>
<dbReference type="Gene3D" id="1.10.287.130">
    <property type="match status" value="1"/>
</dbReference>
<dbReference type="FunFam" id="1.10.287.130:FF:000001">
    <property type="entry name" value="Two-component sensor histidine kinase"/>
    <property type="match status" value="1"/>
</dbReference>
<feature type="domain" description="Histidine kinase" evidence="12">
    <location>
        <begin position="246"/>
        <end position="463"/>
    </location>
</feature>
<evidence type="ECO:0000256" key="5">
    <source>
        <dbReference type="ARBA" id="ARBA00022679"/>
    </source>
</evidence>
<dbReference type="GO" id="GO:0005886">
    <property type="term" value="C:plasma membrane"/>
    <property type="evidence" value="ECO:0007669"/>
    <property type="project" value="TreeGrafter"/>
</dbReference>
<dbReference type="SUPFAM" id="SSF47384">
    <property type="entry name" value="Homodimeric domain of signal transducing histidine kinase"/>
    <property type="match status" value="1"/>
</dbReference>
<dbReference type="OrthoDB" id="594725at2"/>
<keyword evidence="15" id="KW-1185">Reference proteome</keyword>
<dbReference type="InterPro" id="IPR003660">
    <property type="entry name" value="HAMP_dom"/>
</dbReference>
<dbReference type="InterPro" id="IPR036097">
    <property type="entry name" value="HisK_dim/P_sf"/>
</dbReference>
<sequence length="463" mass="52945">MKMKSFKNRISLYNLLGIAILTMIVFISIYWTVSLSVNYDINENLNREINVHQGEISARNGVISFVPEGEWEEPEHQSAFMNPVFVEIYNANKKPVEKSPNLKDMGLSLTQHEGKGDFIDTHIDSIPIRQVQTPLLYNGKTVGYAVIAMSIESETRVLENLRLNLLLIYPVFLLVLFFVTRFIAQRSIQPALDIIETTKNITDNNFDKRITLPIHKDELFVLSVTINELLDRVENAITREKQFTSDASHELRTPLAIIKGTLEILIRKPRTTEEYIEKIKYCIEEVNRINNLVDQLLMLARFESYDKTVTFKDVALDQIIQEILERYATRIQGKDLKIVFTVKKHFYVLSDALMLSIIIENLLSNAIKYSKKSGLITIDLSLSDTQSTICTITDEGIGISHKELDKIYNQFYRAEATEHSEIKGTGLGLAIVKKIALLLHLNLDIESIKDIGTKVILEIKNQQ</sequence>
<keyword evidence="5" id="KW-0808">Transferase</keyword>
<dbReference type="PANTHER" id="PTHR45436">
    <property type="entry name" value="SENSOR HISTIDINE KINASE YKOH"/>
    <property type="match status" value="1"/>
</dbReference>
<feature type="transmembrane region" description="Helical" evidence="11">
    <location>
        <begin position="12"/>
        <end position="33"/>
    </location>
</feature>
<feature type="transmembrane region" description="Helical" evidence="11">
    <location>
        <begin position="166"/>
        <end position="184"/>
    </location>
</feature>
<dbReference type="SMART" id="SM00388">
    <property type="entry name" value="HisKA"/>
    <property type="match status" value="1"/>
</dbReference>
<keyword evidence="4" id="KW-0597">Phosphoprotein</keyword>
<evidence type="ECO:0000256" key="8">
    <source>
        <dbReference type="ARBA" id="ARBA00022989"/>
    </source>
</evidence>
<evidence type="ECO:0000256" key="4">
    <source>
        <dbReference type="ARBA" id="ARBA00022553"/>
    </source>
</evidence>
<keyword evidence="8 11" id="KW-1133">Transmembrane helix</keyword>
<dbReference type="Gene3D" id="3.30.565.10">
    <property type="entry name" value="Histidine kinase-like ATPase, C-terminal domain"/>
    <property type="match status" value="1"/>
</dbReference>